<name>A0A1I8AH63_9BILA</name>
<reference evidence="2" key="1">
    <citation type="submission" date="2016-11" db="UniProtKB">
        <authorList>
            <consortium name="WormBaseParasite"/>
        </authorList>
    </citation>
    <scope>IDENTIFICATION</scope>
</reference>
<keyword evidence="1" id="KW-1185">Reference proteome</keyword>
<evidence type="ECO:0000313" key="1">
    <source>
        <dbReference type="Proteomes" id="UP000095287"/>
    </source>
</evidence>
<protein>
    <submittedName>
        <fullName evidence="2">Uncharacterized protein</fullName>
    </submittedName>
</protein>
<dbReference type="AlphaFoldDB" id="A0A1I8AH63"/>
<dbReference type="WBParaSite" id="L893_g5734.t1">
    <property type="protein sequence ID" value="L893_g5734.t1"/>
    <property type="gene ID" value="L893_g5734"/>
</dbReference>
<dbReference type="Proteomes" id="UP000095287">
    <property type="component" value="Unplaced"/>
</dbReference>
<organism evidence="1 2">
    <name type="scientific">Steinernema glaseri</name>
    <dbReference type="NCBI Taxonomy" id="37863"/>
    <lineage>
        <taxon>Eukaryota</taxon>
        <taxon>Metazoa</taxon>
        <taxon>Ecdysozoa</taxon>
        <taxon>Nematoda</taxon>
        <taxon>Chromadorea</taxon>
        <taxon>Rhabditida</taxon>
        <taxon>Tylenchina</taxon>
        <taxon>Panagrolaimomorpha</taxon>
        <taxon>Strongyloidoidea</taxon>
        <taxon>Steinernematidae</taxon>
        <taxon>Steinernema</taxon>
    </lineage>
</organism>
<sequence>MDSVPFAFCLSVVHNLPAYASDLYRRYVQSDSNLGNLLRLTSPIWREAVLSLSKDENDDKAKYRVMSYITIYPGEERGMCFCEIREDTLGFSKNATMKDIESSRFLRSGDIWFVDGPPRREEFEHITLEEAFIQLVIPFSAHGVDFRIREDQFFFIDVLSNLHKHQLVFPTVDLQYQSSEIYGKVETELNNFLTFQIEQGYLKNVYAPNRPGIPFSIPNEVFQKLLRQPQLKATTDFPTTFSKEAFEDLVARWKNSSTNCDHESLMFDDNLDHEDLRRMGFKEVTRHKKLCRFIRTVGLGSLISSYRWYRMDSRKYRLSVVFSTVTRKGHIRTYINKQP</sequence>
<evidence type="ECO:0000313" key="2">
    <source>
        <dbReference type="WBParaSite" id="L893_g5734.t1"/>
    </source>
</evidence>
<accession>A0A1I8AH63</accession>
<proteinExistence type="predicted"/>